<dbReference type="Proteomes" id="UP001374803">
    <property type="component" value="Chromosome"/>
</dbReference>
<keyword evidence="1" id="KW-0732">Signal</keyword>
<feature type="chain" id="PRO_5047196452" evidence="1">
    <location>
        <begin position="26"/>
        <end position="91"/>
    </location>
</feature>
<dbReference type="EMBL" id="CP089983">
    <property type="protein sequence ID" value="WXB00555.1"/>
    <property type="molecule type" value="Genomic_DNA"/>
</dbReference>
<sequence>MNRRNRAYAPIAALMALFAWLPACSSATSSEADVEPNSNEVNELLRTEQSESAAPTSCTSDWNCKSGTYCCMPCGATTGTCAAGCPQVVCP</sequence>
<gene>
    <name evidence="2" type="ORF">LVJ94_26985</name>
</gene>
<organism evidence="2 3">
    <name type="scientific">Pendulispora rubella</name>
    <dbReference type="NCBI Taxonomy" id="2741070"/>
    <lineage>
        <taxon>Bacteria</taxon>
        <taxon>Pseudomonadati</taxon>
        <taxon>Myxococcota</taxon>
        <taxon>Myxococcia</taxon>
        <taxon>Myxococcales</taxon>
        <taxon>Sorangiineae</taxon>
        <taxon>Pendulisporaceae</taxon>
        <taxon>Pendulispora</taxon>
    </lineage>
</organism>
<keyword evidence="3" id="KW-1185">Reference proteome</keyword>
<evidence type="ECO:0000313" key="2">
    <source>
        <dbReference type="EMBL" id="WXB00555.1"/>
    </source>
</evidence>
<protein>
    <submittedName>
        <fullName evidence="2">Uncharacterized protein</fullName>
    </submittedName>
</protein>
<proteinExistence type="predicted"/>
<feature type="signal peptide" evidence="1">
    <location>
        <begin position="1"/>
        <end position="25"/>
    </location>
</feature>
<reference evidence="2" key="1">
    <citation type="submission" date="2021-12" db="EMBL/GenBank/DDBJ databases">
        <title>Discovery of the Pendulisporaceae a myxobacterial family with distinct sporulation behavior and unique specialized metabolism.</title>
        <authorList>
            <person name="Garcia R."/>
            <person name="Popoff A."/>
            <person name="Bader C.D."/>
            <person name="Loehr J."/>
            <person name="Walesch S."/>
            <person name="Walt C."/>
            <person name="Boldt J."/>
            <person name="Bunk B."/>
            <person name="Haeckl F.J.F.P.J."/>
            <person name="Gunesch A.P."/>
            <person name="Birkelbach J."/>
            <person name="Nuebel U."/>
            <person name="Pietschmann T."/>
            <person name="Bach T."/>
            <person name="Mueller R."/>
        </authorList>
    </citation>
    <scope>NUCLEOTIDE SEQUENCE</scope>
    <source>
        <strain evidence="2">MSr11367</strain>
    </source>
</reference>
<name>A0ABZ2KU94_9BACT</name>
<evidence type="ECO:0000256" key="1">
    <source>
        <dbReference type="SAM" id="SignalP"/>
    </source>
</evidence>
<accession>A0ABZ2KU94</accession>
<evidence type="ECO:0000313" key="3">
    <source>
        <dbReference type="Proteomes" id="UP001374803"/>
    </source>
</evidence>
<dbReference type="RefSeq" id="WP_394830157.1">
    <property type="nucleotide sequence ID" value="NZ_CP089929.1"/>
</dbReference>